<dbReference type="GO" id="GO:0019706">
    <property type="term" value="F:protein-cysteine S-palmitoyltransferase activity"/>
    <property type="evidence" value="ECO:0007669"/>
    <property type="project" value="UniProtKB-EC"/>
</dbReference>
<keyword evidence="9 10" id="KW-0012">Acyltransferase</keyword>
<dbReference type="EMBL" id="BTGU01000002">
    <property type="protein sequence ID" value="GMN28815.1"/>
    <property type="molecule type" value="Genomic_DNA"/>
</dbReference>
<evidence type="ECO:0000256" key="6">
    <source>
        <dbReference type="ARBA" id="ARBA00023136"/>
    </source>
</evidence>
<dbReference type="Proteomes" id="UP001187192">
    <property type="component" value="Unassembled WGS sequence"/>
</dbReference>
<keyword evidence="7" id="KW-0564">Palmitate</keyword>
<keyword evidence="8" id="KW-0449">Lipoprotein</keyword>
<comment type="domain">
    <text evidence="10">The DHHC domain is required for palmitoyltransferase activity.</text>
</comment>
<comment type="similarity">
    <text evidence="2 10">Belongs to the DHHC palmitoyltransferase family.</text>
</comment>
<feature type="transmembrane region" description="Helical" evidence="10">
    <location>
        <begin position="52"/>
        <end position="71"/>
    </location>
</feature>
<keyword evidence="13" id="KW-1185">Reference proteome</keyword>
<keyword evidence="5 10" id="KW-1133">Transmembrane helix</keyword>
<evidence type="ECO:0000256" key="4">
    <source>
        <dbReference type="ARBA" id="ARBA00022692"/>
    </source>
</evidence>
<evidence type="ECO:0000256" key="9">
    <source>
        <dbReference type="ARBA" id="ARBA00023315"/>
    </source>
</evidence>
<keyword evidence="6 10" id="KW-0472">Membrane</keyword>
<evidence type="ECO:0000256" key="5">
    <source>
        <dbReference type="ARBA" id="ARBA00022989"/>
    </source>
</evidence>
<dbReference type="PANTHER" id="PTHR22883">
    <property type="entry name" value="ZINC FINGER DHHC DOMAIN CONTAINING PROTEIN"/>
    <property type="match status" value="1"/>
</dbReference>
<dbReference type="PROSITE" id="PS50216">
    <property type="entry name" value="DHHC"/>
    <property type="match status" value="1"/>
</dbReference>
<dbReference type="GO" id="GO:0006612">
    <property type="term" value="P:protein targeting to membrane"/>
    <property type="evidence" value="ECO:0007669"/>
    <property type="project" value="TreeGrafter"/>
</dbReference>
<sequence length="302" mass="34159">MDRCSRVFPCLSDPARRSALGLKVSLVLLHVIYVGILFLFNGDLIEKTKREPWYTSLYLLLFVATLVQYFITSSSSPGYVIDAIRAVNESNAIYKSLSVASKQPAPSKYGTVVETTDSSQSAPVGNNLTSWTKLVLAMHPPGTSIRTLTCSYCNVEQPPRAKHCHDCDKCVLQFDHHCVWLGTCVGQGNHCKFWWYIFEETALCLWTGFLYITYLKANLARACYLALTNQTTFELIRRRRIPYLRGVSARVNPFSKGICRNLYSFCCAQTSVYELEPLPTAQELEDKSRPYTCLDCITCRCC</sequence>
<dbReference type="InterPro" id="IPR039859">
    <property type="entry name" value="PFA4/ZDH16/20/ERF2-like"/>
</dbReference>
<dbReference type="PANTHER" id="PTHR22883:SF301">
    <property type="entry name" value="PALMITOYLTRANSFERASE ZDHHC12"/>
    <property type="match status" value="1"/>
</dbReference>
<proteinExistence type="inferred from homology"/>
<dbReference type="GO" id="GO:0005783">
    <property type="term" value="C:endoplasmic reticulum"/>
    <property type="evidence" value="ECO:0007669"/>
    <property type="project" value="TreeGrafter"/>
</dbReference>
<dbReference type="Pfam" id="PF01529">
    <property type="entry name" value="DHHC"/>
    <property type="match status" value="1"/>
</dbReference>
<evidence type="ECO:0000256" key="3">
    <source>
        <dbReference type="ARBA" id="ARBA00022679"/>
    </source>
</evidence>
<evidence type="ECO:0000256" key="1">
    <source>
        <dbReference type="ARBA" id="ARBA00004127"/>
    </source>
</evidence>
<feature type="domain" description="Palmitoyltransferase DHHC" evidence="11">
    <location>
        <begin position="147"/>
        <end position="219"/>
    </location>
</feature>
<evidence type="ECO:0000313" key="12">
    <source>
        <dbReference type="EMBL" id="GMN28815.1"/>
    </source>
</evidence>
<evidence type="ECO:0000256" key="10">
    <source>
        <dbReference type="RuleBase" id="RU079119"/>
    </source>
</evidence>
<comment type="catalytic activity">
    <reaction evidence="10">
        <text>L-cysteinyl-[protein] + hexadecanoyl-CoA = S-hexadecanoyl-L-cysteinyl-[protein] + CoA</text>
        <dbReference type="Rhea" id="RHEA:36683"/>
        <dbReference type="Rhea" id="RHEA-COMP:10131"/>
        <dbReference type="Rhea" id="RHEA-COMP:11032"/>
        <dbReference type="ChEBI" id="CHEBI:29950"/>
        <dbReference type="ChEBI" id="CHEBI:57287"/>
        <dbReference type="ChEBI" id="CHEBI:57379"/>
        <dbReference type="ChEBI" id="CHEBI:74151"/>
        <dbReference type="EC" id="2.3.1.225"/>
    </reaction>
</comment>
<keyword evidence="4 10" id="KW-0812">Transmembrane</keyword>
<dbReference type="InterPro" id="IPR001594">
    <property type="entry name" value="Palmitoyltrfase_DHHC"/>
</dbReference>
<reference evidence="12" key="1">
    <citation type="submission" date="2023-07" db="EMBL/GenBank/DDBJ databases">
        <title>draft genome sequence of fig (Ficus carica).</title>
        <authorList>
            <person name="Takahashi T."/>
            <person name="Nishimura K."/>
        </authorList>
    </citation>
    <scope>NUCLEOTIDE SEQUENCE</scope>
</reference>
<evidence type="ECO:0000256" key="7">
    <source>
        <dbReference type="ARBA" id="ARBA00023139"/>
    </source>
</evidence>
<evidence type="ECO:0000256" key="8">
    <source>
        <dbReference type="ARBA" id="ARBA00023288"/>
    </source>
</evidence>
<gene>
    <name evidence="12" type="ORF">TIFTF001_002198</name>
</gene>
<organism evidence="12 13">
    <name type="scientific">Ficus carica</name>
    <name type="common">Common fig</name>
    <dbReference type="NCBI Taxonomy" id="3494"/>
    <lineage>
        <taxon>Eukaryota</taxon>
        <taxon>Viridiplantae</taxon>
        <taxon>Streptophyta</taxon>
        <taxon>Embryophyta</taxon>
        <taxon>Tracheophyta</taxon>
        <taxon>Spermatophyta</taxon>
        <taxon>Magnoliopsida</taxon>
        <taxon>eudicotyledons</taxon>
        <taxon>Gunneridae</taxon>
        <taxon>Pentapetalae</taxon>
        <taxon>rosids</taxon>
        <taxon>fabids</taxon>
        <taxon>Rosales</taxon>
        <taxon>Moraceae</taxon>
        <taxon>Ficeae</taxon>
        <taxon>Ficus</taxon>
    </lineage>
</organism>
<feature type="transmembrane region" description="Helical" evidence="10">
    <location>
        <begin position="20"/>
        <end position="40"/>
    </location>
</feature>
<protein>
    <recommendedName>
        <fullName evidence="10">S-acyltransferase</fullName>
        <ecNumber evidence="10">2.3.1.225</ecNumber>
    </recommendedName>
    <alternativeName>
        <fullName evidence="10">Palmitoyltransferase</fullName>
    </alternativeName>
</protein>
<dbReference type="AlphaFoldDB" id="A0AA87ZC56"/>
<evidence type="ECO:0000313" key="13">
    <source>
        <dbReference type="Proteomes" id="UP001187192"/>
    </source>
</evidence>
<evidence type="ECO:0000259" key="11">
    <source>
        <dbReference type="Pfam" id="PF01529"/>
    </source>
</evidence>
<comment type="subcellular location">
    <subcellularLocation>
        <location evidence="1">Endomembrane system</location>
        <topology evidence="1">Multi-pass membrane protein</topology>
    </subcellularLocation>
</comment>
<accession>A0AA87ZC56</accession>
<name>A0AA87ZC56_FICCA</name>
<evidence type="ECO:0000256" key="2">
    <source>
        <dbReference type="ARBA" id="ARBA00008574"/>
    </source>
</evidence>
<comment type="caution">
    <text evidence="12">The sequence shown here is derived from an EMBL/GenBank/DDBJ whole genome shotgun (WGS) entry which is preliminary data.</text>
</comment>
<dbReference type="GO" id="GO:0005794">
    <property type="term" value="C:Golgi apparatus"/>
    <property type="evidence" value="ECO:0007669"/>
    <property type="project" value="TreeGrafter"/>
</dbReference>
<keyword evidence="3 10" id="KW-0808">Transferase</keyword>
<dbReference type="EC" id="2.3.1.225" evidence="10"/>